<evidence type="ECO:0000259" key="2">
    <source>
        <dbReference type="Pfam" id="PF00535"/>
    </source>
</evidence>
<dbReference type="PANTHER" id="PTHR43646:SF3">
    <property type="entry name" value="SLR1566 PROTEIN"/>
    <property type="match status" value="1"/>
</dbReference>
<evidence type="ECO:0000256" key="1">
    <source>
        <dbReference type="SAM" id="Phobius"/>
    </source>
</evidence>
<keyword evidence="1" id="KW-0472">Membrane</keyword>
<name>A0A951QGZ0_9CYAN</name>
<dbReference type="PANTHER" id="PTHR43646">
    <property type="entry name" value="GLYCOSYLTRANSFERASE"/>
    <property type="match status" value="1"/>
</dbReference>
<dbReference type="Proteomes" id="UP000757435">
    <property type="component" value="Unassembled WGS sequence"/>
</dbReference>
<sequence length="374" mass="42207">MPRIDLAQIPEEKNLSRSEFPVISVIIPAFNEEENIEDCVKSVLISTRLSPELLEVWLIDDQSTDRTLEILQTLQAQESEPRFKIIAGLPRPKDQLWNGKNWACHQGAEQARGDFLLFIDADVRLKPKAVSAVVQTAIDQQLDFLTCIPAIVSGSLIEWLVQPLMFINVLVTFNSKAVKDPRTKTTYALGPFLLFRADAYHTIGGHRAIAAEVAEDVAFARKLKHNGFRMQQILGRNLATLRMYRNWRTLWEGWTKVLYVGADRSVPLMLLLATVMLMIYTVPWLGFMIAIGKVLTHLTLFHLAMTGLTSLAILLQFWVRHWGSQALGTSMKYWWLQGAGGAIIAVLAIASIIKTETGWGWTWRGRKLSAVKKT</sequence>
<organism evidence="3 4">
    <name type="scientific">Drouetiella hepatica Uher 2000/2452</name>
    <dbReference type="NCBI Taxonomy" id="904376"/>
    <lineage>
        <taxon>Bacteria</taxon>
        <taxon>Bacillati</taxon>
        <taxon>Cyanobacteriota</taxon>
        <taxon>Cyanophyceae</taxon>
        <taxon>Oculatellales</taxon>
        <taxon>Oculatellaceae</taxon>
        <taxon>Drouetiella</taxon>
    </lineage>
</organism>
<protein>
    <submittedName>
        <fullName evidence="3">Glycosyltransferase</fullName>
    </submittedName>
</protein>
<evidence type="ECO:0000313" key="3">
    <source>
        <dbReference type="EMBL" id="MBW4662414.1"/>
    </source>
</evidence>
<feature type="transmembrane region" description="Helical" evidence="1">
    <location>
        <begin position="298"/>
        <end position="319"/>
    </location>
</feature>
<dbReference type="InterPro" id="IPR001173">
    <property type="entry name" value="Glyco_trans_2-like"/>
</dbReference>
<dbReference type="SUPFAM" id="SSF53448">
    <property type="entry name" value="Nucleotide-diphospho-sugar transferases"/>
    <property type="match status" value="1"/>
</dbReference>
<feature type="transmembrane region" description="Helical" evidence="1">
    <location>
        <begin position="334"/>
        <end position="353"/>
    </location>
</feature>
<proteinExistence type="predicted"/>
<keyword evidence="1" id="KW-0812">Transmembrane</keyword>
<dbReference type="InterPro" id="IPR029044">
    <property type="entry name" value="Nucleotide-diphossugar_trans"/>
</dbReference>
<feature type="transmembrane region" description="Helical" evidence="1">
    <location>
        <begin position="268"/>
        <end position="291"/>
    </location>
</feature>
<evidence type="ECO:0000313" key="4">
    <source>
        <dbReference type="Proteomes" id="UP000757435"/>
    </source>
</evidence>
<comment type="caution">
    <text evidence="3">The sequence shown here is derived from an EMBL/GenBank/DDBJ whole genome shotgun (WGS) entry which is preliminary data.</text>
</comment>
<accession>A0A951QGZ0</accession>
<dbReference type="EMBL" id="JAHHHD010000074">
    <property type="protein sequence ID" value="MBW4662414.1"/>
    <property type="molecule type" value="Genomic_DNA"/>
</dbReference>
<dbReference type="AlphaFoldDB" id="A0A951QGZ0"/>
<reference evidence="3" key="1">
    <citation type="submission" date="2021-05" db="EMBL/GenBank/DDBJ databases">
        <authorList>
            <person name="Pietrasiak N."/>
            <person name="Ward R."/>
            <person name="Stajich J.E."/>
            <person name="Kurbessoian T."/>
        </authorList>
    </citation>
    <scope>NUCLEOTIDE SEQUENCE</scope>
    <source>
        <strain evidence="3">UHER 2000/2452</strain>
    </source>
</reference>
<gene>
    <name evidence="3" type="ORF">KME15_27515</name>
</gene>
<dbReference type="Pfam" id="PF00535">
    <property type="entry name" value="Glycos_transf_2"/>
    <property type="match status" value="1"/>
</dbReference>
<reference evidence="3" key="2">
    <citation type="journal article" date="2022" name="Microbiol. Resour. Announc.">
        <title>Metagenome Sequencing to Explore Phylogenomics of Terrestrial Cyanobacteria.</title>
        <authorList>
            <person name="Ward R.D."/>
            <person name="Stajich J.E."/>
            <person name="Johansen J.R."/>
            <person name="Huntemann M."/>
            <person name="Clum A."/>
            <person name="Foster B."/>
            <person name="Foster B."/>
            <person name="Roux S."/>
            <person name="Palaniappan K."/>
            <person name="Varghese N."/>
            <person name="Mukherjee S."/>
            <person name="Reddy T.B.K."/>
            <person name="Daum C."/>
            <person name="Copeland A."/>
            <person name="Chen I.A."/>
            <person name="Ivanova N.N."/>
            <person name="Kyrpides N.C."/>
            <person name="Shapiro N."/>
            <person name="Eloe-Fadrosh E.A."/>
            <person name="Pietrasiak N."/>
        </authorList>
    </citation>
    <scope>NUCLEOTIDE SEQUENCE</scope>
    <source>
        <strain evidence="3">UHER 2000/2452</strain>
    </source>
</reference>
<feature type="domain" description="Glycosyltransferase 2-like" evidence="2">
    <location>
        <begin position="24"/>
        <end position="203"/>
    </location>
</feature>
<keyword evidence="1" id="KW-1133">Transmembrane helix</keyword>
<dbReference type="Gene3D" id="3.90.550.10">
    <property type="entry name" value="Spore Coat Polysaccharide Biosynthesis Protein SpsA, Chain A"/>
    <property type="match status" value="1"/>
</dbReference>